<dbReference type="InterPro" id="IPR044488">
    <property type="entry name" value="AKR2E"/>
</dbReference>
<dbReference type="FunFam" id="3.20.20.100:FF:000013">
    <property type="entry name" value="NADPH-dependent codeinone reductase 1-1"/>
    <property type="match status" value="1"/>
</dbReference>
<dbReference type="FunFam" id="3.20.20.100:FF:000023">
    <property type="entry name" value="aldose reductase"/>
    <property type="match status" value="1"/>
</dbReference>
<organism evidence="5 6">
    <name type="scientific">Trichomalopsis sarcophagae</name>
    <dbReference type="NCBI Taxonomy" id="543379"/>
    <lineage>
        <taxon>Eukaryota</taxon>
        <taxon>Metazoa</taxon>
        <taxon>Ecdysozoa</taxon>
        <taxon>Arthropoda</taxon>
        <taxon>Hexapoda</taxon>
        <taxon>Insecta</taxon>
        <taxon>Pterygota</taxon>
        <taxon>Neoptera</taxon>
        <taxon>Endopterygota</taxon>
        <taxon>Hymenoptera</taxon>
        <taxon>Apocrita</taxon>
        <taxon>Proctotrupomorpha</taxon>
        <taxon>Chalcidoidea</taxon>
        <taxon>Pteromalidae</taxon>
        <taxon>Pteromalinae</taxon>
        <taxon>Trichomalopsis</taxon>
    </lineage>
</organism>
<dbReference type="AlphaFoldDB" id="A0A232EMY0"/>
<dbReference type="InterPro" id="IPR018170">
    <property type="entry name" value="Aldo/ket_reductase_CS"/>
</dbReference>
<evidence type="ECO:0000313" key="6">
    <source>
        <dbReference type="Proteomes" id="UP000215335"/>
    </source>
</evidence>
<comment type="similarity">
    <text evidence="1">Belongs to the aldo/keto reductase family.</text>
</comment>
<dbReference type="SUPFAM" id="SSF51430">
    <property type="entry name" value="NAD(P)-linked oxidoreductase"/>
    <property type="match status" value="3"/>
</dbReference>
<evidence type="ECO:0000313" key="5">
    <source>
        <dbReference type="EMBL" id="OXU19724.1"/>
    </source>
</evidence>
<feature type="domain" description="NADP-dependent oxidoreductase" evidence="4">
    <location>
        <begin position="271"/>
        <end position="523"/>
    </location>
</feature>
<gene>
    <name evidence="5" type="ORF">TSAR_004952</name>
</gene>
<evidence type="ECO:0000259" key="4">
    <source>
        <dbReference type="Pfam" id="PF00248"/>
    </source>
</evidence>
<dbReference type="OrthoDB" id="416253at2759"/>
<dbReference type="CDD" id="cd19116">
    <property type="entry name" value="AKR_AKR2E1-5"/>
    <property type="match status" value="1"/>
</dbReference>
<accession>A0A232EMY0</accession>
<feature type="domain" description="NADP-dependent oxidoreductase" evidence="4">
    <location>
        <begin position="12"/>
        <end position="270"/>
    </location>
</feature>
<protein>
    <recommendedName>
        <fullName evidence="4">NADP-dependent oxidoreductase domain-containing protein</fullName>
    </recommendedName>
</protein>
<dbReference type="Proteomes" id="UP000215335">
    <property type="component" value="Unassembled WGS sequence"/>
</dbReference>
<dbReference type="InterPro" id="IPR020471">
    <property type="entry name" value="AKR"/>
</dbReference>
<dbReference type="GO" id="GO:0016491">
    <property type="term" value="F:oxidoreductase activity"/>
    <property type="evidence" value="ECO:0007669"/>
    <property type="project" value="UniProtKB-KW"/>
</dbReference>
<evidence type="ECO:0000256" key="3">
    <source>
        <dbReference type="ARBA" id="ARBA00023002"/>
    </source>
</evidence>
<evidence type="ECO:0000256" key="2">
    <source>
        <dbReference type="ARBA" id="ARBA00022857"/>
    </source>
</evidence>
<dbReference type="FunFam" id="3.20.20.100:FF:000006">
    <property type="entry name" value="Aldo-keto reductase family 1 member A1"/>
    <property type="match status" value="1"/>
</dbReference>
<keyword evidence="2" id="KW-0521">NADP</keyword>
<dbReference type="Gene3D" id="3.20.20.100">
    <property type="entry name" value="NADP-dependent oxidoreductase domain"/>
    <property type="match status" value="3"/>
</dbReference>
<dbReference type="PROSITE" id="PS00062">
    <property type="entry name" value="ALDOKETO_REDUCTASE_2"/>
    <property type="match status" value="2"/>
</dbReference>
<comment type="caution">
    <text evidence="5">The sequence shown here is derived from an EMBL/GenBank/DDBJ whole genome shotgun (WGS) entry which is preliminary data.</text>
</comment>
<keyword evidence="3" id="KW-0560">Oxidoreductase</keyword>
<name>A0A232EMY0_9HYME</name>
<dbReference type="InterPro" id="IPR023210">
    <property type="entry name" value="NADP_OxRdtase_dom"/>
</dbReference>
<dbReference type="PROSITE" id="PS00063">
    <property type="entry name" value="ALDOKETO_REDUCTASE_3"/>
    <property type="match status" value="2"/>
</dbReference>
<reference evidence="5 6" key="1">
    <citation type="journal article" date="2017" name="Curr. Biol.">
        <title>The Evolution of Venom by Co-option of Single-Copy Genes.</title>
        <authorList>
            <person name="Martinson E.O."/>
            <person name="Mrinalini"/>
            <person name="Kelkar Y.D."/>
            <person name="Chang C.H."/>
            <person name="Werren J.H."/>
        </authorList>
    </citation>
    <scope>NUCLEOTIDE SEQUENCE [LARGE SCALE GENOMIC DNA]</scope>
    <source>
        <strain evidence="5 6">Alberta</strain>
        <tissue evidence="5">Whole body</tissue>
    </source>
</reference>
<dbReference type="PANTHER" id="PTHR11732">
    <property type="entry name" value="ALDO/KETO REDUCTASE"/>
    <property type="match status" value="1"/>
</dbReference>
<dbReference type="Pfam" id="PF00248">
    <property type="entry name" value="Aldo_ket_red"/>
    <property type="match status" value="3"/>
</dbReference>
<sequence length="838" mass="94790">MPMIGLGTFLSKPGEVAEAVKYAIEVGYRHIDTAFFYENEKEIGSAIREKINDGTIKREDIFVTTKLWCNSHKEDEVVPACKKSLENLGFDYIDLFLVHWPFAFKSGDALTPRDAAGKIEFSDTDYLETWKGMEECKRQGLARSIGLSNFNSEQIARLLSTAKIKPVNNQVEVTMNLNQKPLIEFCKKHEITVTGFSPLGRPGNRHGIQNLWDEPQIQELAQKYKKTPANIACRFILQLGVTPIPKSVTKSRIKENLDIFDFSLTPEEAKSEELEEAVKYAIDIGYRHIDTAYLYENEKYIGNAIREKIKDGTVKRKDLFITTKLSYYAHKESEVVPACKQSLNNLGLDYIDLYLIHWPIALKKSTDFKSFTDRGTRIVADIDYLETWKGMETCKHLGLAHSIGVSNFNSEQIKRLISTAQVKPANNQVEVSLNLNQKALITFCKEHNIVVTGYSPFGNPGNSRGLDNLWNTTVIQELSCKYNKTPAQVTLRFILQMGSAIISKSVTKSRIKENIEIFDFNLTLINMAVPTWTFNDGNKIPAIGLGTYLSKPGEVEIAVKYAIDIGYRHIDTALLYGNEKEVGDAIREKIEEGVIKREDIFVTTKLWSNTHKEDQVVPTCKKSLANLGLEYVDLYLIHWPFAFKEGDELLPKDASGKLLLSDTDYLETWKGMEECKRQGLARSIGVSNFNSEQITRLLGSAKIKPVNNQVEVSLKLNQRALIEFCKKQDITVTGYSPLGRPGNRYGITNAWDDPIIQELVKKYGKTPAQIACRFVSQLGAIPIPKSVTKSRIKENFEIFDFSLTDEEMNSIQSIATGERVAPMEDAKESKYYPFNIPF</sequence>
<dbReference type="STRING" id="543379.A0A232EMY0"/>
<feature type="domain" description="NADP-dependent oxidoreductase" evidence="4">
    <location>
        <begin position="543"/>
        <end position="814"/>
    </location>
</feature>
<dbReference type="EMBL" id="NNAY01003257">
    <property type="protein sequence ID" value="OXU19724.1"/>
    <property type="molecule type" value="Genomic_DNA"/>
</dbReference>
<dbReference type="InterPro" id="IPR036812">
    <property type="entry name" value="NAD(P)_OxRdtase_dom_sf"/>
</dbReference>
<dbReference type="PROSITE" id="PS00798">
    <property type="entry name" value="ALDOKETO_REDUCTASE_1"/>
    <property type="match status" value="3"/>
</dbReference>
<proteinExistence type="inferred from homology"/>
<dbReference type="PRINTS" id="PR00069">
    <property type="entry name" value="ALDKETRDTASE"/>
</dbReference>
<evidence type="ECO:0000256" key="1">
    <source>
        <dbReference type="ARBA" id="ARBA00007905"/>
    </source>
</evidence>
<keyword evidence="6" id="KW-1185">Reference proteome</keyword>